<dbReference type="AlphaFoldDB" id="A0AAV5ENU5"/>
<name>A0AAV5ENU5_ELECO</name>
<evidence type="ECO:0000313" key="3">
    <source>
        <dbReference type="Proteomes" id="UP001054889"/>
    </source>
</evidence>
<sequence length="122" mass="12113">MATPSHPAPPCPSCSPLPPHPRVEEAVDDETPKLTAEPAGPAADRQPAPAGLAAAPVAARAGPGARARHAAMAGPGAGHGRVDARAGTGGDANARRRLLQPAGLARAAALVVRAQERGLRAL</sequence>
<feature type="region of interest" description="Disordered" evidence="1">
    <location>
        <begin position="1"/>
        <end position="89"/>
    </location>
</feature>
<dbReference type="Proteomes" id="UP001054889">
    <property type="component" value="Unassembled WGS sequence"/>
</dbReference>
<reference evidence="2" key="1">
    <citation type="journal article" date="2018" name="DNA Res.">
        <title>Multiple hybrid de novo genome assembly of finger millet, an orphan allotetraploid crop.</title>
        <authorList>
            <person name="Hatakeyama M."/>
            <person name="Aluri S."/>
            <person name="Balachadran M.T."/>
            <person name="Sivarajan S.R."/>
            <person name="Patrignani A."/>
            <person name="Gruter S."/>
            <person name="Poveda L."/>
            <person name="Shimizu-Inatsugi R."/>
            <person name="Baeten J."/>
            <person name="Francoijs K.J."/>
            <person name="Nataraja K.N."/>
            <person name="Reddy Y.A.N."/>
            <person name="Phadnis S."/>
            <person name="Ravikumar R.L."/>
            <person name="Schlapbach R."/>
            <person name="Sreeman S.M."/>
            <person name="Shimizu K.K."/>
        </authorList>
    </citation>
    <scope>NUCLEOTIDE SEQUENCE</scope>
</reference>
<keyword evidence="3" id="KW-1185">Reference proteome</keyword>
<gene>
    <name evidence="2" type="primary">gb12864</name>
    <name evidence="2" type="ORF">PR202_gb12864</name>
</gene>
<comment type="caution">
    <text evidence="2">The sequence shown here is derived from an EMBL/GenBank/DDBJ whole genome shotgun (WGS) entry which is preliminary data.</text>
</comment>
<evidence type="ECO:0000256" key="1">
    <source>
        <dbReference type="SAM" id="MobiDB-lite"/>
    </source>
</evidence>
<feature type="compositionally biased region" description="Pro residues" evidence="1">
    <location>
        <begin position="1"/>
        <end position="20"/>
    </location>
</feature>
<evidence type="ECO:0000313" key="2">
    <source>
        <dbReference type="EMBL" id="GJN25079.1"/>
    </source>
</evidence>
<proteinExistence type="predicted"/>
<dbReference type="EMBL" id="BQKI01000077">
    <property type="protein sequence ID" value="GJN25079.1"/>
    <property type="molecule type" value="Genomic_DNA"/>
</dbReference>
<protein>
    <submittedName>
        <fullName evidence="2">Uncharacterized protein</fullName>
    </submittedName>
</protein>
<accession>A0AAV5ENU5</accession>
<reference evidence="2" key="2">
    <citation type="submission" date="2021-12" db="EMBL/GenBank/DDBJ databases">
        <title>Resequencing data analysis of finger millet.</title>
        <authorList>
            <person name="Hatakeyama M."/>
            <person name="Aluri S."/>
            <person name="Balachadran M.T."/>
            <person name="Sivarajan S.R."/>
            <person name="Poveda L."/>
            <person name="Shimizu-Inatsugi R."/>
            <person name="Schlapbach R."/>
            <person name="Sreeman S.M."/>
            <person name="Shimizu K.K."/>
        </authorList>
    </citation>
    <scope>NUCLEOTIDE SEQUENCE</scope>
</reference>
<feature type="compositionally biased region" description="Low complexity" evidence="1">
    <location>
        <begin position="42"/>
        <end position="74"/>
    </location>
</feature>
<organism evidence="2 3">
    <name type="scientific">Eleusine coracana subsp. coracana</name>
    <dbReference type="NCBI Taxonomy" id="191504"/>
    <lineage>
        <taxon>Eukaryota</taxon>
        <taxon>Viridiplantae</taxon>
        <taxon>Streptophyta</taxon>
        <taxon>Embryophyta</taxon>
        <taxon>Tracheophyta</taxon>
        <taxon>Spermatophyta</taxon>
        <taxon>Magnoliopsida</taxon>
        <taxon>Liliopsida</taxon>
        <taxon>Poales</taxon>
        <taxon>Poaceae</taxon>
        <taxon>PACMAD clade</taxon>
        <taxon>Chloridoideae</taxon>
        <taxon>Cynodonteae</taxon>
        <taxon>Eleusininae</taxon>
        <taxon>Eleusine</taxon>
    </lineage>
</organism>